<evidence type="ECO:0000256" key="4">
    <source>
        <dbReference type="ARBA" id="ARBA00022692"/>
    </source>
</evidence>
<keyword evidence="2" id="KW-0813">Transport</keyword>
<sequence>MRSPVSAQTDQANRPDGIARRSGSGAVRSLLRRWTHSASIQGIVALLRLLPRVSRRKPALLAVGVAIAAALPVATAVLTGLLIGSIPTAVRAGLDSPSGRTTLWLLGGVGGLIVVTRVVAPLLSALTVTLGRETDRYLQERVIAAVGRPSGIAHLEDPAVLSEVRLVRGLGVDANRPGLAVEALAYVLPSWLQALGSAVVLLFFSWWVGLAWLVVWPLVVFVMQREYLRVGEVGYGRSDALRRAEYLRDLALNPPAGKEVRVWGMLGWLIAAFEQAWRSAMGPVWEVRQPRARVVFGASGAVLVINLASFVVLVWAAIRGDLGLAALAVYTRALAGVNSYTAFDDHNAHLSFGAVSVPKILALDARLTETPGTDVTDARTTAATGVATTRPRTATPDVALPPDAPRTRIRFEDVTFRYPRSERSALAGLDLTIPAGRSLAIVGENGAGKTSLVKLLCGLYPPTSGRLRVDGHNLADLDERAWRDRVAVLFQDFARYHLPVRDNIGLGAPAYAHDEERLRAAAEKAGVLDLIESLPRGWDTVLSREYTGGVDLSGGQWQRVALARAMFAVGAGARLLILDEPTAALDVRAEAQLYDRFLELTEGLTTCLISHRFSTVRRADRIVVLSDGGVVEDGTHEELLDLDGRYARMFTLQAARFLDDATSTSTSRGSSHAQHAEGTDRHA</sequence>
<dbReference type="InterPro" id="IPR027417">
    <property type="entry name" value="P-loop_NTPase"/>
</dbReference>
<comment type="caution">
    <text evidence="13">The sequence shown here is derived from an EMBL/GenBank/DDBJ whole genome shotgun (WGS) entry which is preliminary data.</text>
</comment>
<feature type="transmembrane region" description="Helical" evidence="11">
    <location>
        <begin position="292"/>
        <end position="318"/>
    </location>
</feature>
<dbReference type="Gene3D" id="1.20.1560.10">
    <property type="entry name" value="ABC transporter type 1, transmembrane domain"/>
    <property type="match status" value="1"/>
</dbReference>
<keyword evidence="7 11" id="KW-1133">Transmembrane helix</keyword>
<dbReference type="Pfam" id="PF00005">
    <property type="entry name" value="ABC_tran"/>
    <property type="match status" value="1"/>
</dbReference>
<dbReference type="EMBL" id="JADBEM010000001">
    <property type="protein sequence ID" value="MBE1611022.1"/>
    <property type="molecule type" value="Genomic_DNA"/>
</dbReference>
<dbReference type="PANTHER" id="PTHR24221">
    <property type="entry name" value="ATP-BINDING CASSETTE SUB-FAMILY B"/>
    <property type="match status" value="1"/>
</dbReference>
<feature type="compositionally biased region" description="Basic and acidic residues" evidence="10">
    <location>
        <begin position="674"/>
        <end position="683"/>
    </location>
</feature>
<evidence type="ECO:0000256" key="10">
    <source>
        <dbReference type="SAM" id="MobiDB-lite"/>
    </source>
</evidence>
<dbReference type="Gene3D" id="3.40.50.300">
    <property type="entry name" value="P-loop containing nucleotide triphosphate hydrolases"/>
    <property type="match status" value="1"/>
</dbReference>
<dbReference type="GO" id="GO:0005524">
    <property type="term" value="F:ATP binding"/>
    <property type="evidence" value="ECO:0007669"/>
    <property type="project" value="UniProtKB-KW"/>
</dbReference>
<comment type="similarity">
    <text evidence="9">Belongs to the ABC transporter superfamily. Lipid exporter (TC 3.A.1.106) family.</text>
</comment>
<feature type="compositionally biased region" description="Polar residues" evidence="10">
    <location>
        <begin position="662"/>
        <end position="673"/>
    </location>
</feature>
<evidence type="ECO:0000256" key="3">
    <source>
        <dbReference type="ARBA" id="ARBA00022475"/>
    </source>
</evidence>
<evidence type="ECO:0000256" key="5">
    <source>
        <dbReference type="ARBA" id="ARBA00022741"/>
    </source>
</evidence>
<feature type="transmembrane region" description="Helical" evidence="11">
    <location>
        <begin position="59"/>
        <end position="83"/>
    </location>
</feature>
<dbReference type="GO" id="GO:0005886">
    <property type="term" value="C:plasma membrane"/>
    <property type="evidence" value="ECO:0007669"/>
    <property type="project" value="UniProtKB-SubCell"/>
</dbReference>
<dbReference type="InterPro" id="IPR003439">
    <property type="entry name" value="ABC_transporter-like_ATP-bd"/>
</dbReference>
<dbReference type="PANTHER" id="PTHR24221:SF646">
    <property type="entry name" value="HAEMOLYSIN SECRETION ATP-BINDING PROTEIN"/>
    <property type="match status" value="1"/>
</dbReference>
<dbReference type="SUPFAM" id="SSF90123">
    <property type="entry name" value="ABC transporter transmembrane region"/>
    <property type="match status" value="1"/>
</dbReference>
<feature type="transmembrane region" description="Helical" evidence="11">
    <location>
        <begin position="103"/>
        <end position="131"/>
    </location>
</feature>
<dbReference type="AlphaFoldDB" id="A0A927N8Q5"/>
<comment type="subcellular location">
    <subcellularLocation>
        <location evidence="1">Cell membrane</location>
        <topology evidence="1">Multi-pass membrane protein</topology>
    </subcellularLocation>
</comment>
<evidence type="ECO:0000313" key="13">
    <source>
        <dbReference type="EMBL" id="MBE1611022.1"/>
    </source>
</evidence>
<keyword evidence="3" id="KW-1003">Cell membrane</keyword>
<feature type="region of interest" description="Disordered" evidence="10">
    <location>
        <begin position="662"/>
        <end position="683"/>
    </location>
</feature>
<dbReference type="RefSeq" id="WP_192754301.1">
    <property type="nucleotide sequence ID" value="NZ_BAABJL010000042.1"/>
</dbReference>
<evidence type="ECO:0000256" key="11">
    <source>
        <dbReference type="SAM" id="Phobius"/>
    </source>
</evidence>
<evidence type="ECO:0000259" key="12">
    <source>
        <dbReference type="PROSITE" id="PS50893"/>
    </source>
</evidence>
<keyword evidence="8 11" id="KW-0472">Membrane</keyword>
<gene>
    <name evidence="13" type="ORF">HEB94_007870</name>
</gene>
<keyword evidence="5" id="KW-0547">Nucleotide-binding</keyword>
<feature type="compositionally biased region" description="Polar residues" evidence="10">
    <location>
        <begin position="1"/>
        <end position="12"/>
    </location>
</feature>
<dbReference type="InterPro" id="IPR003593">
    <property type="entry name" value="AAA+_ATPase"/>
</dbReference>
<keyword evidence="4 11" id="KW-0812">Transmembrane</keyword>
<organism evidence="13 14">
    <name type="scientific">Actinopolymorpha pittospori</name>
    <dbReference type="NCBI Taxonomy" id="648752"/>
    <lineage>
        <taxon>Bacteria</taxon>
        <taxon>Bacillati</taxon>
        <taxon>Actinomycetota</taxon>
        <taxon>Actinomycetes</taxon>
        <taxon>Propionibacteriales</taxon>
        <taxon>Actinopolymorphaceae</taxon>
        <taxon>Actinopolymorpha</taxon>
    </lineage>
</organism>
<evidence type="ECO:0000313" key="14">
    <source>
        <dbReference type="Proteomes" id="UP000638648"/>
    </source>
</evidence>
<proteinExistence type="inferred from homology"/>
<evidence type="ECO:0000256" key="6">
    <source>
        <dbReference type="ARBA" id="ARBA00022840"/>
    </source>
</evidence>
<dbReference type="InterPro" id="IPR039421">
    <property type="entry name" value="Type_1_exporter"/>
</dbReference>
<evidence type="ECO:0000256" key="1">
    <source>
        <dbReference type="ARBA" id="ARBA00004651"/>
    </source>
</evidence>
<reference evidence="13" key="1">
    <citation type="submission" date="2020-10" db="EMBL/GenBank/DDBJ databases">
        <title>Sequencing the genomes of 1000 actinobacteria strains.</title>
        <authorList>
            <person name="Klenk H.-P."/>
        </authorList>
    </citation>
    <scope>NUCLEOTIDE SEQUENCE</scope>
    <source>
        <strain evidence="13">DSM 45354</strain>
    </source>
</reference>
<dbReference type="Proteomes" id="UP000638648">
    <property type="component" value="Unassembled WGS sequence"/>
</dbReference>
<feature type="region of interest" description="Disordered" evidence="10">
    <location>
        <begin position="1"/>
        <end position="22"/>
    </location>
</feature>
<evidence type="ECO:0000256" key="2">
    <source>
        <dbReference type="ARBA" id="ARBA00022448"/>
    </source>
</evidence>
<feature type="transmembrane region" description="Helical" evidence="11">
    <location>
        <begin position="198"/>
        <end position="219"/>
    </location>
</feature>
<feature type="domain" description="ABC transporter" evidence="12">
    <location>
        <begin position="409"/>
        <end position="652"/>
    </location>
</feature>
<dbReference type="InterPro" id="IPR017871">
    <property type="entry name" value="ABC_transporter-like_CS"/>
</dbReference>
<keyword evidence="14" id="KW-1185">Reference proteome</keyword>
<accession>A0A927N8Q5</accession>
<protein>
    <submittedName>
        <fullName evidence="13">ABC-type multidrug transport system fused ATPase/permease subunit</fullName>
    </submittedName>
</protein>
<dbReference type="SMART" id="SM00382">
    <property type="entry name" value="AAA"/>
    <property type="match status" value="1"/>
</dbReference>
<dbReference type="PROSITE" id="PS50893">
    <property type="entry name" value="ABC_TRANSPORTER_2"/>
    <property type="match status" value="1"/>
</dbReference>
<name>A0A927N8Q5_9ACTN</name>
<evidence type="ECO:0000256" key="9">
    <source>
        <dbReference type="ARBA" id="ARBA00061644"/>
    </source>
</evidence>
<dbReference type="PROSITE" id="PS00211">
    <property type="entry name" value="ABC_TRANSPORTER_1"/>
    <property type="match status" value="1"/>
</dbReference>
<dbReference type="FunFam" id="3.40.50.300:FF:000299">
    <property type="entry name" value="ABC transporter ATP-binding protein/permease"/>
    <property type="match status" value="1"/>
</dbReference>
<evidence type="ECO:0000256" key="8">
    <source>
        <dbReference type="ARBA" id="ARBA00023136"/>
    </source>
</evidence>
<dbReference type="GO" id="GO:0016887">
    <property type="term" value="F:ATP hydrolysis activity"/>
    <property type="evidence" value="ECO:0007669"/>
    <property type="project" value="InterPro"/>
</dbReference>
<dbReference type="GO" id="GO:0034040">
    <property type="term" value="F:ATPase-coupled lipid transmembrane transporter activity"/>
    <property type="evidence" value="ECO:0007669"/>
    <property type="project" value="TreeGrafter"/>
</dbReference>
<evidence type="ECO:0000256" key="7">
    <source>
        <dbReference type="ARBA" id="ARBA00022989"/>
    </source>
</evidence>
<dbReference type="InterPro" id="IPR036640">
    <property type="entry name" value="ABC1_TM_sf"/>
</dbReference>
<dbReference type="SUPFAM" id="SSF52540">
    <property type="entry name" value="P-loop containing nucleoside triphosphate hydrolases"/>
    <property type="match status" value="1"/>
</dbReference>
<keyword evidence="6" id="KW-0067">ATP-binding</keyword>